<feature type="binding site" evidence="10">
    <location>
        <position position="42"/>
    </location>
    <ligand>
        <name>ATP</name>
        <dbReference type="ChEBI" id="CHEBI:30616"/>
    </ligand>
</feature>
<evidence type="ECO:0000256" key="4">
    <source>
        <dbReference type="ARBA" id="ARBA00022737"/>
    </source>
</evidence>
<feature type="domain" description="PASTA" evidence="14">
    <location>
        <begin position="510"/>
        <end position="571"/>
    </location>
</feature>
<evidence type="ECO:0000256" key="9">
    <source>
        <dbReference type="ARBA" id="ARBA00048679"/>
    </source>
</evidence>
<keyword evidence="12" id="KW-1133">Transmembrane helix</keyword>
<dbReference type="InterPro" id="IPR005543">
    <property type="entry name" value="PASTA_dom"/>
</dbReference>
<dbReference type="SMART" id="SM00220">
    <property type="entry name" value="S_TKc"/>
    <property type="match status" value="1"/>
</dbReference>
<dbReference type="Pfam" id="PF00069">
    <property type="entry name" value="Pkinase"/>
    <property type="match status" value="1"/>
</dbReference>
<gene>
    <name evidence="15" type="primary">pknB</name>
    <name evidence="15" type="ORF">KCQ71_12490</name>
</gene>
<keyword evidence="4" id="KW-0677">Repeat</keyword>
<evidence type="ECO:0000256" key="6">
    <source>
        <dbReference type="ARBA" id="ARBA00022777"/>
    </source>
</evidence>
<evidence type="ECO:0000313" key="15">
    <source>
        <dbReference type="EMBL" id="MBZ2196979.1"/>
    </source>
</evidence>
<evidence type="ECO:0000256" key="8">
    <source>
        <dbReference type="ARBA" id="ARBA00047899"/>
    </source>
</evidence>
<evidence type="ECO:0000256" key="7">
    <source>
        <dbReference type="ARBA" id="ARBA00022840"/>
    </source>
</evidence>
<sequence>MVDDVPRVLAGRYEVGELIGRGGMAEVHIGRDNRLGRSVAIKMLRPDLARDPSFHARFRREAQAAASLNHPAIVSVYDTGEDLSAGIDGAEVRIPFIVMEYVEGHTVRDLLRDGAALPIDEAIEIIQGVLAALEYSHHAGIVHRDIKPANVMLTPTGAVKVMDFGIARAMADSAATMTQTHAVVGTAQYLSPEQARGEVVDARSDLYSTGCLLFELLTGRPPFVGDSAVAVAYQHVSEEPPTPSTFAPDVPESLDRITMLALTKDREHRYSTAAQFRADLEAAARQEAISAPPLGAVPVAAAAGATQVLGAAAIADPVPVAEPEEQPEDKPKNNKALIWILSIVGVAAIIGIILLALNRPEEPPEPTTVQVPDLTSMTQEQARTALSETVSSEDGQGLQLVIGDPVTDPEIPEGEAVSWTPTTGTEVEEGSEVTVVFSSGPGEIEIPDVSGLSQDRARQELIDAGFSGANIRTTTENSPDFGQDEAIRTDPEAGIMANPEDAITIVLATGNVDLPSLVGQELEAAQNTITELGLSSRVTNQEDPGPVGVVLNQDREGSVPQGTVVELIVSIPEPTQEPTTDPPTTDPTTDPTTEPTTEPSGEESSVEPTDP</sequence>
<dbReference type="PROSITE" id="PS51178">
    <property type="entry name" value="PASTA"/>
    <property type="match status" value="3"/>
</dbReference>
<keyword evidence="3" id="KW-0808">Transferase</keyword>
<feature type="domain" description="PASTA" evidence="14">
    <location>
        <begin position="365"/>
        <end position="439"/>
    </location>
</feature>
<comment type="catalytic activity">
    <reaction evidence="8">
        <text>L-threonyl-[protein] + ATP = O-phospho-L-threonyl-[protein] + ADP + H(+)</text>
        <dbReference type="Rhea" id="RHEA:46608"/>
        <dbReference type="Rhea" id="RHEA-COMP:11060"/>
        <dbReference type="Rhea" id="RHEA-COMP:11605"/>
        <dbReference type="ChEBI" id="CHEBI:15378"/>
        <dbReference type="ChEBI" id="CHEBI:30013"/>
        <dbReference type="ChEBI" id="CHEBI:30616"/>
        <dbReference type="ChEBI" id="CHEBI:61977"/>
        <dbReference type="ChEBI" id="CHEBI:456216"/>
        <dbReference type="EC" id="2.7.11.1"/>
    </reaction>
</comment>
<keyword evidence="16" id="KW-1185">Reference proteome</keyword>
<dbReference type="GO" id="GO:0016301">
    <property type="term" value="F:kinase activity"/>
    <property type="evidence" value="ECO:0007669"/>
    <property type="project" value="UniProtKB-KW"/>
</dbReference>
<dbReference type="InterPro" id="IPR017441">
    <property type="entry name" value="Protein_kinase_ATP_BS"/>
</dbReference>
<dbReference type="Pfam" id="PF03793">
    <property type="entry name" value="PASTA"/>
    <property type="match status" value="2"/>
</dbReference>
<comment type="caution">
    <text evidence="15">The sequence shown here is derived from an EMBL/GenBank/DDBJ whole genome shotgun (WGS) entry which is preliminary data.</text>
</comment>
<keyword evidence="12" id="KW-0472">Membrane</keyword>
<dbReference type="SMART" id="SM00740">
    <property type="entry name" value="PASTA"/>
    <property type="match status" value="3"/>
</dbReference>
<dbReference type="Gene3D" id="3.30.10.20">
    <property type="match status" value="3"/>
</dbReference>
<name>A0ABS7S9G3_9MICO</name>
<feature type="region of interest" description="Disordered" evidence="11">
    <location>
        <begin position="569"/>
        <end position="611"/>
    </location>
</feature>
<evidence type="ECO:0000256" key="11">
    <source>
        <dbReference type="SAM" id="MobiDB-lite"/>
    </source>
</evidence>
<dbReference type="PROSITE" id="PS00108">
    <property type="entry name" value="PROTEIN_KINASE_ST"/>
    <property type="match status" value="1"/>
</dbReference>
<evidence type="ECO:0000256" key="1">
    <source>
        <dbReference type="ARBA" id="ARBA00012513"/>
    </source>
</evidence>
<dbReference type="RefSeq" id="WP_223406337.1">
    <property type="nucleotide sequence ID" value="NZ_JAGSHT010000012.1"/>
</dbReference>
<dbReference type="PROSITE" id="PS50011">
    <property type="entry name" value="PROTEIN_KINASE_DOM"/>
    <property type="match status" value="1"/>
</dbReference>
<keyword evidence="5 10" id="KW-0547">Nucleotide-binding</keyword>
<keyword evidence="6 15" id="KW-0418">Kinase</keyword>
<dbReference type="EMBL" id="JAGSHT010000012">
    <property type="protein sequence ID" value="MBZ2196979.1"/>
    <property type="molecule type" value="Genomic_DNA"/>
</dbReference>
<dbReference type="PANTHER" id="PTHR43289:SF6">
    <property type="entry name" value="SERINE_THREONINE-PROTEIN KINASE NEKL-3"/>
    <property type="match status" value="1"/>
</dbReference>
<feature type="domain" description="PASTA" evidence="14">
    <location>
        <begin position="440"/>
        <end position="509"/>
    </location>
</feature>
<feature type="compositionally biased region" description="Low complexity" evidence="11">
    <location>
        <begin position="586"/>
        <end position="599"/>
    </location>
</feature>
<dbReference type="Gene3D" id="3.30.200.20">
    <property type="entry name" value="Phosphorylase Kinase, domain 1"/>
    <property type="match status" value="1"/>
</dbReference>
<dbReference type="CDD" id="cd06577">
    <property type="entry name" value="PASTA_pknB"/>
    <property type="match status" value="3"/>
</dbReference>
<dbReference type="InterPro" id="IPR008271">
    <property type="entry name" value="Ser/Thr_kinase_AS"/>
</dbReference>
<dbReference type="NCBIfam" id="NF033483">
    <property type="entry name" value="PknB_PASTA_kin"/>
    <property type="match status" value="1"/>
</dbReference>
<organism evidence="15 16">
    <name type="scientific">Occultella gossypii</name>
    <dbReference type="NCBI Taxonomy" id="2800820"/>
    <lineage>
        <taxon>Bacteria</taxon>
        <taxon>Bacillati</taxon>
        <taxon>Actinomycetota</taxon>
        <taxon>Actinomycetes</taxon>
        <taxon>Micrococcales</taxon>
        <taxon>Ruaniaceae</taxon>
        <taxon>Occultella</taxon>
    </lineage>
</organism>
<keyword evidence="7 10" id="KW-0067">ATP-binding</keyword>
<evidence type="ECO:0000259" key="14">
    <source>
        <dbReference type="PROSITE" id="PS51178"/>
    </source>
</evidence>
<dbReference type="CDD" id="cd14014">
    <property type="entry name" value="STKc_PknB_like"/>
    <property type="match status" value="1"/>
</dbReference>
<proteinExistence type="predicted"/>
<dbReference type="Gene3D" id="1.10.510.10">
    <property type="entry name" value="Transferase(Phosphotransferase) domain 1"/>
    <property type="match status" value="1"/>
</dbReference>
<dbReference type="InterPro" id="IPR011009">
    <property type="entry name" value="Kinase-like_dom_sf"/>
</dbReference>
<dbReference type="PANTHER" id="PTHR43289">
    <property type="entry name" value="MITOGEN-ACTIVATED PROTEIN KINASE KINASE KINASE 20-RELATED"/>
    <property type="match status" value="1"/>
</dbReference>
<evidence type="ECO:0000256" key="10">
    <source>
        <dbReference type="PROSITE-ProRule" id="PRU10141"/>
    </source>
</evidence>
<evidence type="ECO:0000256" key="2">
    <source>
        <dbReference type="ARBA" id="ARBA00022527"/>
    </source>
</evidence>
<evidence type="ECO:0000256" key="3">
    <source>
        <dbReference type="ARBA" id="ARBA00022679"/>
    </source>
</evidence>
<keyword evidence="2" id="KW-0723">Serine/threonine-protein kinase</keyword>
<feature type="domain" description="Protein kinase" evidence="13">
    <location>
        <begin position="13"/>
        <end position="289"/>
    </location>
</feature>
<dbReference type="InterPro" id="IPR000719">
    <property type="entry name" value="Prot_kinase_dom"/>
</dbReference>
<evidence type="ECO:0000313" key="16">
    <source>
        <dbReference type="Proteomes" id="UP000826651"/>
    </source>
</evidence>
<accession>A0ABS7S9G3</accession>
<evidence type="ECO:0000256" key="12">
    <source>
        <dbReference type="SAM" id="Phobius"/>
    </source>
</evidence>
<evidence type="ECO:0000256" key="5">
    <source>
        <dbReference type="ARBA" id="ARBA00022741"/>
    </source>
</evidence>
<dbReference type="Proteomes" id="UP000826651">
    <property type="component" value="Unassembled WGS sequence"/>
</dbReference>
<comment type="catalytic activity">
    <reaction evidence="9">
        <text>L-seryl-[protein] + ATP = O-phospho-L-seryl-[protein] + ADP + H(+)</text>
        <dbReference type="Rhea" id="RHEA:17989"/>
        <dbReference type="Rhea" id="RHEA-COMP:9863"/>
        <dbReference type="Rhea" id="RHEA-COMP:11604"/>
        <dbReference type="ChEBI" id="CHEBI:15378"/>
        <dbReference type="ChEBI" id="CHEBI:29999"/>
        <dbReference type="ChEBI" id="CHEBI:30616"/>
        <dbReference type="ChEBI" id="CHEBI:83421"/>
        <dbReference type="ChEBI" id="CHEBI:456216"/>
        <dbReference type="EC" id="2.7.11.1"/>
    </reaction>
</comment>
<dbReference type="EC" id="2.7.11.1" evidence="1"/>
<dbReference type="SUPFAM" id="SSF56112">
    <property type="entry name" value="Protein kinase-like (PK-like)"/>
    <property type="match status" value="1"/>
</dbReference>
<feature type="transmembrane region" description="Helical" evidence="12">
    <location>
        <begin position="336"/>
        <end position="357"/>
    </location>
</feature>
<reference evidence="15 16" key="1">
    <citation type="submission" date="2021-04" db="EMBL/GenBank/DDBJ databases">
        <title>Ruania sp. nov., isolated from sandy soil of mangrove forest.</title>
        <authorList>
            <person name="Ge X."/>
            <person name="Huang R."/>
            <person name="Liu W."/>
        </authorList>
    </citation>
    <scope>NUCLEOTIDE SEQUENCE [LARGE SCALE GENOMIC DNA]</scope>
    <source>
        <strain evidence="15 16">N2-46</strain>
    </source>
</reference>
<dbReference type="PROSITE" id="PS00107">
    <property type="entry name" value="PROTEIN_KINASE_ATP"/>
    <property type="match status" value="1"/>
</dbReference>
<protein>
    <recommendedName>
        <fullName evidence="1">non-specific serine/threonine protein kinase</fullName>
        <ecNumber evidence="1">2.7.11.1</ecNumber>
    </recommendedName>
</protein>
<feature type="compositionally biased region" description="Acidic residues" evidence="11">
    <location>
        <begin position="600"/>
        <end position="611"/>
    </location>
</feature>
<keyword evidence="12" id="KW-0812">Transmembrane</keyword>
<evidence type="ECO:0000259" key="13">
    <source>
        <dbReference type="PROSITE" id="PS50011"/>
    </source>
</evidence>